<keyword evidence="2" id="KW-0812">Transmembrane</keyword>
<dbReference type="PANTHER" id="PTHR22803">
    <property type="entry name" value="MANNOSE, PHOSPHOLIPASE, LECTIN RECEPTOR RELATED"/>
    <property type="match status" value="1"/>
</dbReference>
<feature type="domain" description="C-type lectin" evidence="3">
    <location>
        <begin position="106"/>
        <end position="229"/>
    </location>
</feature>
<keyword evidence="5" id="KW-1185">Reference proteome</keyword>
<keyword evidence="1" id="KW-0430">Lectin</keyword>
<feature type="transmembrane region" description="Helical" evidence="2">
    <location>
        <begin position="35"/>
        <end position="59"/>
    </location>
</feature>
<dbReference type="InterPro" id="IPR033989">
    <property type="entry name" value="CD209-like_CTLD"/>
</dbReference>
<comment type="caution">
    <text evidence="4">The sequence shown here is derived from an EMBL/GenBank/DDBJ whole genome shotgun (WGS) entry which is preliminary data.</text>
</comment>
<dbReference type="PROSITE" id="PS50041">
    <property type="entry name" value="C_TYPE_LECTIN_2"/>
    <property type="match status" value="1"/>
</dbReference>
<dbReference type="Pfam" id="PF00059">
    <property type="entry name" value="Lectin_C"/>
    <property type="match status" value="1"/>
</dbReference>
<proteinExistence type="predicted"/>
<dbReference type="InterPro" id="IPR050111">
    <property type="entry name" value="C-type_lectin/snaclec_domain"/>
</dbReference>
<dbReference type="STRING" id="8167.A0A484CRW5"/>
<dbReference type="InterPro" id="IPR016186">
    <property type="entry name" value="C-type_lectin-like/link_sf"/>
</dbReference>
<dbReference type="Gene3D" id="3.10.100.10">
    <property type="entry name" value="Mannose-Binding Protein A, subunit A"/>
    <property type="match status" value="1"/>
</dbReference>
<evidence type="ECO:0000256" key="1">
    <source>
        <dbReference type="ARBA" id="ARBA00022734"/>
    </source>
</evidence>
<dbReference type="InterPro" id="IPR001304">
    <property type="entry name" value="C-type_lectin-like"/>
</dbReference>
<accession>A0A484CRW5</accession>
<dbReference type="InterPro" id="IPR016187">
    <property type="entry name" value="CTDL_fold"/>
</dbReference>
<dbReference type="EMBL" id="SCKG01000011">
    <property type="protein sequence ID" value="TDH06549.1"/>
    <property type="molecule type" value="Genomic_DNA"/>
</dbReference>
<dbReference type="SMART" id="SM00034">
    <property type="entry name" value="CLECT"/>
    <property type="match status" value="1"/>
</dbReference>
<sequence>MDDIYANVDYDKSVDPRPSTNQTGPRSSERRFHGAVVLCLGLLSVFLLAGIIGLGVHYYDTVQRLQASDYKLSSLIEERDWLNANLTEMTKELNRNKTCPAGWRMFSCACYLLSTEIGSWEKGRDDCRQRGAHLVVIESFGEQKFLSNFTKKETHAWIGLTDEAEEGTWKWINEAPLSLKYWRETQPDNGGGHIHLGKENCAHIIITGGTNYQNWNDLLCSTDLRWICEKHHQ</sequence>
<reference evidence="4 5" key="1">
    <citation type="submission" date="2019-01" db="EMBL/GenBank/DDBJ databases">
        <title>A chromosome-scale genome assembly of the yellow perch, Perca flavescens.</title>
        <authorList>
            <person name="Feron R."/>
            <person name="Morvezen R."/>
            <person name="Bestin A."/>
            <person name="Haffray P."/>
            <person name="Klopp C."/>
            <person name="Zahm M."/>
            <person name="Cabau C."/>
            <person name="Roques C."/>
            <person name="Donnadieu C."/>
            <person name="Bouchez O."/>
            <person name="Christie M."/>
            <person name="Larson W."/>
            <person name="Guiguen Y."/>
        </authorList>
    </citation>
    <scope>NUCLEOTIDE SEQUENCE [LARGE SCALE GENOMIC DNA]</scope>
    <source>
        <strain evidence="4">YP-PL-M2</strain>
        <tissue evidence="4">Blood</tissue>
    </source>
</reference>
<keyword evidence="2" id="KW-1133">Transmembrane helix</keyword>
<evidence type="ECO:0000259" key="3">
    <source>
        <dbReference type="PROSITE" id="PS50041"/>
    </source>
</evidence>
<evidence type="ECO:0000313" key="4">
    <source>
        <dbReference type="EMBL" id="TDH06549.1"/>
    </source>
</evidence>
<evidence type="ECO:0000256" key="2">
    <source>
        <dbReference type="SAM" id="Phobius"/>
    </source>
</evidence>
<dbReference type="Proteomes" id="UP000295070">
    <property type="component" value="Chromosome 11"/>
</dbReference>
<dbReference type="GO" id="GO:0030246">
    <property type="term" value="F:carbohydrate binding"/>
    <property type="evidence" value="ECO:0007669"/>
    <property type="project" value="UniProtKB-KW"/>
</dbReference>
<evidence type="ECO:0000313" key="5">
    <source>
        <dbReference type="Proteomes" id="UP000295070"/>
    </source>
</evidence>
<dbReference type="AlphaFoldDB" id="A0A484CRW5"/>
<keyword evidence="2" id="KW-0472">Membrane</keyword>
<name>A0A484CRW5_PERFV</name>
<protein>
    <recommendedName>
        <fullName evidence="3">C-type lectin domain-containing protein</fullName>
    </recommendedName>
</protein>
<organism evidence="4 5">
    <name type="scientific">Perca flavescens</name>
    <name type="common">American yellow perch</name>
    <name type="synonym">Morone flavescens</name>
    <dbReference type="NCBI Taxonomy" id="8167"/>
    <lineage>
        <taxon>Eukaryota</taxon>
        <taxon>Metazoa</taxon>
        <taxon>Chordata</taxon>
        <taxon>Craniata</taxon>
        <taxon>Vertebrata</taxon>
        <taxon>Euteleostomi</taxon>
        <taxon>Actinopterygii</taxon>
        <taxon>Neopterygii</taxon>
        <taxon>Teleostei</taxon>
        <taxon>Neoteleostei</taxon>
        <taxon>Acanthomorphata</taxon>
        <taxon>Eupercaria</taxon>
        <taxon>Perciformes</taxon>
        <taxon>Percoidei</taxon>
        <taxon>Percidae</taxon>
        <taxon>Percinae</taxon>
        <taxon>Perca</taxon>
    </lineage>
</organism>
<dbReference type="SUPFAM" id="SSF56436">
    <property type="entry name" value="C-type lectin-like"/>
    <property type="match status" value="1"/>
</dbReference>
<dbReference type="CDD" id="cd03590">
    <property type="entry name" value="CLECT_DC-SIGN_like"/>
    <property type="match status" value="1"/>
</dbReference>
<gene>
    <name evidence="4" type="ORF">EPR50_G00114640</name>
</gene>